<organism evidence="5 6">
    <name type="scientific">Lophium mytilinum</name>
    <dbReference type="NCBI Taxonomy" id="390894"/>
    <lineage>
        <taxon>Eukaryota</taxon>
        <taxon>Fungi</taxon>
        <taxon>Dikarya</taxon>
        <taxon>Ascomycota</taxon>
        <taxon>Pezizomycotina</taxon>
        <taxon>Dothideomycetes</taxon>
        <taxon>Pleosporomycetidae</taxon>
        <taxon>Mytilinidiales</taxon>
        <taxon>Mytilinidiaceae</taxon>
        <taxon>Lophium</taxon>
    </lineage>
</organism>
<dbReference type="Proteomes" id="UP000799750">
    <property type="component" value="Unassembled WGS sequence"/>
</dbReference>
<dbReference type="InterPro" id="IPR016084">
    <property type="entry name" value="Haem_Oase-like_multi-hlx"/>
</dbReference>
<dbReference type="EMBL" id="MU004181">
    <property type="protein sequence ID" value="KAF2502999.1"/>
    <property type="molecule type" value="Genomic_DNA"/>
</dbReference>
<dbReference type="GO" id="GO:0004392">
    <property type="term" value="F:heme oxygenase (decyclizing) activity"/>
    <property type="evidence" value="ECO:0007669"/>
    <property type="project" value="InterPro"/>
</dbReference>
<dbReference type="SUPFAM" id="SSF48613">
    <property type="entry name" value="Heme oxygenase-like"/>
    <property type="match status" value="1"/>
</dbReference>
<gene>
    <name evidence="5" type="ORF">BU16DRAFT_521629</name>
</gene>
<evidence type="ECO:0000256" key="2">
    <source>
        <dbReference type="ARBA" id="ARBA00022723"/>
    </source>
</evidence>
<dbReference type="AlphaFoldDB" id="A0A6A6RE98"/>
<dbReference type="OrthoDB" id="652091at2759"/>
<accession>A0A6A6RE98</accession>
<keyword evidence="3" id="KW-0408">Iron</keyword>
<evidence type="ECO:0000256" key="4">
    <source>
        <dbReference type="SAM" id="MobiDB-lite"/>
    </source>
</evidence>
<keyword evidence="2" id="KW-0479">Metal-binding</keyword>
<keyword evidence="1" id="KW-0349">Heme</keyword>
<dbReference type="PANTHER" id="PTHR10720">
    <property type="entry name" value="HEME OXYGENASE"/>
    <property type="match status" value="1"/>
</dbReference>
<dbReference type="InterPro" id="IPR016053">
    <property type="entry name" value="Haem_Oase-like"/>
</dbReference>
<feature type="compositionally biased region" description="Polar residues" evidence="4">
    <location>
        <begin position="16"/>
        <end position="41"/>
    </location>
</feature>
<dbReference type="GO" id="GO:0046872">
    <property type="term" value="F:metal ion binding"/>
    <property type="evidence" value="ECO:0007669"/>
    <property type="project" value="UniProtKB-KW"/>
</dbReference>
<name>A0A6A6RE98_9PEZI</name>
<proteinExistence type="predicted"/>
<reference evidence="5" key="1">
    <citation type="journal article" date="2020" name="Stud. Mycol.">
        <title>101 Dothideomycetes genomes: a test case for predicting lifestyles and emergence of pathogens.</title>
        <authorList>
            <person name="Haridas S."/>
            <person name="Albert R."/>
            <person name="Binder M."/>
            <person name="Bloem J."/>
            <person name="Labutti K."/>
            <person name="Salamov A."/>
            <person name="Andreopoulos B."/>
            <person name="Baker S."/>
            <person name="Barry K."/>
            <person name="Bills G."/>
            <person name="Bluhm B."/>
            <person name="Cannon C."/>
            <person name="Castanera R."/>
            <person name="Culley D."/>
            <person name="Daum C."/>
            <person name="Ezra D."/>
            <person name="Gonzalez J."/>
            <person name="Henrissat B."/>
            <person name="Kuo A."/>
            <person name="Liang C."/>
            <person name="Lipzen A."/>
            <person name="Lutzoni F."/>
            <person name="Magnuson J."/>
            <person name="Mondo S."/>
            <person name="Nolan M."/>
            <person name="Ohm R."/>
            <person name="Pangilinan J."/>
            <person name="Park H.-J."/>
            <person name="Ramirez L."/>
            <person name="Alfaro M."/>
            <person name="Sun H."/>
            <person name="Tritt A."/>
            <person name="Yoshinaga Y."/>
            <person name="Zwiers L.-H."/>
            <person name="Turgeon B."/>
            <person name="Goodwin S."/>
            <person name="Spatafora J."/>
            <person name="Crous P."/>
            <person name="Grigoriev I."/>
        </authorList>
    </citation>
    <scope>NUCLEOTIDE SEQUENCE</scope>
    <source>
        <strain evidence="5">CBS 269.34</strain>
    </source>
</reference>
<dbReference type="Gene3D" id="1.20.910.10">
    <property type="entry name" value="Heme oxygenase-like"/>
    <property type="match status" value="1"/>
</dbReference>
<keyword evidence="6" id="KW-1185">Reference proteome</keyword>
<dbReference type="CDD" id="cd19165">
    <property type="entry name" value="HemeO"/>
    <property type="match status" value="1"/>
</dbReference>
<evidence type="ECO:0000313" key="5">
    <source>
        <dbReference type="EMBL" id="KAF2502999.1"/>
    </source>
</evidence>
<feature type="region of interest" description="Disordered" evidence="4">
    <location>
        <begin position="1"/>
        <end position="41"/>
    </location>
</feature>
<dbReference type="InterPro" id="IPR002051">
    <property type="entry name" value="Haem_Oase"/>
</dbReference>
<sequence>MAKDPVPATSLPGEINTASRYAQPHTQRSSSPPILTPQPSRSLHTNLNRLITSRLPLCLPPHTSSPHLYTTGLLHFAHVYLTFESLWHDLTLSTHQSTPTSPLLSFLLVDPWDADTDSDPENASPGPSPRMLAFLASLRPTGLARSSRLRKDLETLTGLSSTDLAVSLCQFPGAKVQEYCAHIRKVVGKKPHVLVAYAWCYYMAVFSGGRWIRGELRRGGEEFWRKGGAQSGGETEKEEAVSLNEAGLSFLCFPGLEDGEDIKAEFKSRLAAAEELFTPQEREDVVQESQEIFRYSVGLVEELDELLATNAEKVAAVEAAQQARETARRKDAQAISSSGLLHSRWLQSPEVSTVVLSLGCVAWLAVYLFMGSDRIL</sequence>
<dbReference type="PANTHER" id="PTHR10720:SF0">
    <property type="entry name" value="HEME OXYGENASE"/>
    <property type="match status" value="1"/>
</dbReference>
<dbReference type="GO" id="GO:0006788">
    <property type="term" value="P:heme oxidation"/>
    <property type="evidence" value="ECO:0007669"/>
    <property type="project" value="InterPro"/>
</dbReference>
<evidence type="ECO:0000313" key="6">
    <source>
        <dbReference type="Proteomes" id="UP000799750"/>
    </source>
</evidence>
<evidence type="ECO:0000256" key="3">
    <source>
        <dbReference type="ARBA" id="ARBA00023004"/>
    </source>
</evidence>
<dbReference type="Pfam" id="PF01126">
    <property type="entry name" value="Heme_oxygenase"/>
    <property type="match status" value="1"/>
</dbReference>
<protein>
    <submittedName>
        <fullName evidence="5">Heme oxygenase-like protein</fullName>
    </submittedName>
</protein>
<evidence type="ECO:0000256" key="1">
    <source>
        <dbReference type="ARBA" id="ARBA00022617"/>
    </source>
</evidence>